<dbReference type="GO" id="GO:0006352">
    <property type="term" value="P:DNA-templated transcription initiation"/>
    <property type="evidence" value="ECO:0007669"/>
    <property type="project" value="InterPro"/>
</dbReference>
<protein>
    <submittedName>
        <fullName evidence="6">RNA polymerase sigma factor SigL</fullName>
    </submittedName>
</protein>
<accession>A0A143PLY9</accession>
<dbReference type="PANTHER" id="PTHR43133">
    <property type="entry name" value="RNA POLYMERASE ECF-TYPE SIGMA FACTO"/>
    <property type="match status" value="1"/>
</dbReference>
<evidence type="ECO:0000259" key="5">
    <source>
        <dbReference type="Pfam" id="PF07638"/>
    </source>
</evidence>
<dbReference type="NCBIfam" id="TIGR02999">
    <property type="entry name" value="Sig-70_X6"/>
    <property type="match status" value="1"/>
</dbReference>
<proteinExistence type="inferred from homology"/>
<dbReference type="KEGG" id="abac:LuPra_02436"/>
<dbReference type="InterPro" id="IPR013325">
    <property type="entry name" value="RNA_pol_sigma_r2"/>
</dbReference>
<name>A0A143PLY9_LUTPR</name>
<dbReference type="InterPro" id="IPR036388">
    <property type="entry name" value="WH-like_DNA-bd_sf"/>
</dbReference>
<feature type="domain" description="RNA polymerase sigma-70 ECF-like HTH" evidence="5">
    <location>
        <begin position="1"/>
        <end position="181"/>
    </location>
</feature>
<evidence type="ECO:0000256" key="1">
    <source>
        <dbReference type="ARBA" id="ARBA00010641"/>
    </source>
</evidence>
<dbReference type="InterPro" id="IPR053812">
    <property type="entry name" value="HTH_Sigma70_ECF-like"/>
</dbReference>
<dbReference type="Pfam" id="PF07638">
    <property type="entry name" value="Sigma70_ECF"/>
    <property type="match status" value="1"/>
</dbReference>
<dbReference type="InterPro" id="IPR011517">
    <property type="entry name" value="RNA_pol_sigma70_ECF-like"/>
</dbReference>
<sequence length="184" mass="20635">MHDVTELLLSWRQGDAGALDRMVPLVYDELRRVARRHLQREQPGHALQATALVHEVYLRLVDVDRLALKNRTHFFAVAAKLMRQILVDQARLQRADKRGGGVTMLTLDEVSPAAQATSVDVLALDEALDALSSIDDRQCRVVELRFFAGLNIDEAADALQISSATVEREWALAKAWLFRRLSPG</sequence>
<comment type="similarity">
    <text evidence="1">Belongs to the sigma-70 factor family. ECF subfamily.</text>
</comment>
<gene>
    <name evidence="6" type="ORF">LuPra_02436</name>
</gene>
<dbReference type="AlphaFoldDB" id="A0A143PLY9"/>
<dbReference type="GO" id="GO:0016987">
    <property type="term" value="F:sigma factor activity"/>
    <property type="evidence" value="ECO:0007669"/>
    <property type="project" value="UniProtKB-KW"/>
</dbReference>
<keyword evidence="7" id="KW-1185">Reference proteome</keyword>
<evidence type="ECO:0000256" key="4">
    <source>
        <dbReference type="ARBA" id="ARBA00023163"/>
    </source>
</evidence>
<dbReference type="SUPFAM" id="SSF88946">
    <property type="entry name" value="Sigma2 domain of RNA polymerase sigma factors"/>
    <property type="match status" value="1"/>
</dbReference>
<dbReference type="NCBIfam" id="TIGR02937">
    <property type="entry name" value="sigma70-ECF"/>
    <property type="match status" value="1"/>
</dbReference>
<evidence type="ECO:0000256" key="3">
    <source>
        <dbReference type="ARBA" id="ARBA00023082"/>
    </source>
</evidence>
<evidence type="ECO:0000313" key="6">
    <source>
        <dbReference type="EMBL" id="AMY09223.1"/>
    </source>
</evidence>
<dbReference type="PANTHER" id="PTHR43133:SF39">
    <property type="entry name" value="SIMILAR TO RNA POLYMERASE SIGMA-E FACTOR"/>
    <property type="match status" value="1"/>
</dbReference>
<reference evidence="7" key="2">
    <citation type="submission" date="2016-04" db="EMBL/GenBank/DDBJ databases">
        <title>First Complete Genome Sequence of a Subdivision 6 Acidobacterium.</title>
        <authorList>
            <person name="Huang S."/>
            <person name="Vieira S."/>
            <person name="Bunk B."/>
            <person name="Riedel T."/>
            <person name="Sproeer C."/>
            <person name="Overmann J."/>
        </authorList>
    </citation>
    <scope>NUCLEOTIDE SEQUENCE [LARGE SCALE GENOMIC DNA]</scope>
    <source>
        <strain evidence="7">DSM 100886 HEG_-6_39</strain>
    </source>
</reference>
<keyword evidence="4" id="KW-0804">Transcription</keyword>
<dbReference type="STRING" id="1855912.LuPra_02436"/>
<keyword evidence="2" id="KW-0805">Transcription regulation</keyword>
<organism evidence="6 7">
    <name type="scientific">Luteitalea pratensis</name>
    <dbReference type="NCBI Taxonomy" id="1855912"/>
    <lineage>
        <taxon>Bacteria</taxon>
        <taxon>Pseudomonadati</taxon>
        <taxon>Acidobacteriota</taxon>
        <taxon>Vicinamibacteria</taxon>
        <taxon>Vicinamibacterales</taxon>
        <taxon>Vicinamibacteraceae</taxon>
        <taxon>Luteitalea</taxon>
    </lineage>
</organism>
<dbReference type="EMBL" id="CP015136">
    <property type="protein sequence ID" value="AMY09223.1"/>
    <property type="molecule type" value="Genomic_DNA"/>
</dbReference>
<evidence type="ECO:0000256" key="2">
    <source>
        <dbReference type="ARBA" id="ARBA00023015"/>
    </source>
</evidence>
<dbReference type="InterPro" id="IPR013324">
    <property type="entry name" value="RNA_pol_sigma_r3/r4-like"/>
</dbReference>
<dbReference type="SUPFAM" id="SSF88659">
    <property type="entry name" value="Sigma3 and sigma4 domains of RNA polymerase sigma factors"/>
    <property type="match status" value="1"/>
</dbReference>
<keyword evidence="3" id="KW-0731">Sigma factor</keyword>
<dbReference type="InterPro" id="IPR039425">
    <property type="entry name" value="RNA_pol_sigma-70-like"/>
</dbReference>
<dbReference type="RefSeq" id="WP_234800853.1">
    <property type="nucleotide sequence ID" value="NZ_CP015136.1"/>
</dbReference>
<evidence type="ECO:0000313" key="7">
    <source>
        <dbReference type="Proteomes" id="UP000076079"/>
    </source>
</evidence>
<reference evidence="6 7" key="1">
    <citation type="journal article" date="2016" name="Genome Announc.">
        <title>First Complete Genome Sequence of a Subdivision 6 Acidobacterium Strain.</title>
        <authorList>
            <person name="Huang S."/>
            <person name="Vieira S."/>
            <person name="Bunk B."/>
            <person name="Riedel T."/>
            <person name="Sproer C."/>
            <person name="Overmann J."/>
        </authorList>
    </citation>
    <scope>NUCLEOTIDE SEQUENCE [LARGE SCALE GENOMIC DNA]</scope>
    <source>
        <strain evidence="7">DSM 100886 HEG_-6_39</strain>
    </source>
</reference>
<dbReference type="InterPro" id="IPR014284">
    <property type="entry name" value="RNA_pol_sigma-70_dom"/>
</dbReference>
<dbReference type="Proteomes" id="UP000076079">
    <property type="component" value="Chromosome"/>
</dbReference>
<dbReference type="Gene3D" id="1.10.10.10">
    <property type="entry name" value="Winged helix-like DNA-binding domain superfamily/Winged helix DNA-binding domain"/>
    <property type="match status" value="1"/>
</dbReference>